<keyword evidence="2" id="KW-0812">Transmembrane</keyword>
<evidence type="ECO:0000313" key="4">
    <source>
        <dbReference type="EMBL" id="KAJ8035384.1"/>
    </source>
</evidence>
<protein>
    <submittedName>
        <fullName evidence="4">Hyalin</fullName>
    </submittedName>
</protein>
<comment type="caution">
    <text evidence="4">The sequence shown here is derived from an EMBL/GenBank/DDBJ whole genome shotgun (WGS) entry which is preliminary data.</text>
</comment>
<dbReference type="PANTHER" id="PTHR24273:SF32">
    <property type="entry name" value="HYALIN"/>
    <property type="match status" value="1"/>
</dbReference>
<reference evidence="4" key="1">
    <citation type="submission" date="2021-10" db="EMBL/GenBank/DDBJ databases">
        <title>Tropical sea cucumber genome reveals ecological adaptation and Cuvierian tubules defense mechanism.</title>
        <authorList>
            <person name="Chen T."/>
        </authorList>
    </citation>
    <scope>NUCLEOTIDE SEQUENCE</scope>
    <source>
        <strain evidence="4">Nanhai2018</strain>
        <tissue evidence="4">Muscle</tissue>
    </source>
</reference>
<feature type="domain" description="HYR" evidence="3">
    <location>
        <begin position="21"/>
        <end position="108"/>
    </location>
</feature>
<feature type="domain" description="HYR" evidence="3">
    <location>
        <begin position="168"/>
        <end position="249"/>
    </location>
</feature>
<keyword evidence="2" id="KW-0472">Membrane</keyword>
<dbReference type="Proteomes" id="UP001152320">
    <property type="component" value="Chromosome 10"/>
</dbReference>
<dbReference type="Pfam" id="PF02494">
    <property type="entry name" value="HYR"/>
    <property type="match status" value="3"/>
</dbReference>
<keyword evidence="5" id="KW-1185">Reference proteome</keyword>
<dbReference type="PANTHER" id="PTHR24273">
    <property type="entry name" value="FI04643P-RELATED"/>
    <property type="match status" value="1"/>
</dbReference>
<evidence type="ECO:0000256" key="1">
    <source>
        <dbReference type="ARBA" id="ARBA00022737"/>
    </source>
</evidence>
<dbReference type="AlphaFoldDB" id="A0A9Q1H6W1"/>
<keyword evidence="2" id="KW-1133">Transmembrane helix</keyword>
<gene>
    <name evidence="4" type="ORF">HOLleu_22600</name>
</gene>
<keyword evidence="1" id="KW-0677">Repeat</keyword>
<dbReference type="PROSITE" id="PS50825">
    <property type="entry name" value="HYR"/>
    <property type="match status" value="2"/>
</dbReference>
<dbReference type="OrthoDB" id="5969849at2759"/>
<evidence type="ECO:0000259" key="3">
    <source>
        <dbReference type="PROSITE" id="PS50825"/>
    </source>
</evidence>
<sequence>MKTTINCILTIWEHFTGLHCWNVTSPVNVDCPSDSGGIEASLPSTSNHAIVSWRDPVATDNSAGGVNVTLSGGENGGVFYPGNTEVTYNVMDSSGNLNYCIFNVTVVEHSQGNMESTISFDNYRDVVTIVQSGGNIDNMFPLGVTNITNTLYDTSENYNQCNFAVIVRDVTEPVITNCPVIIFTSTCGKKEKVSWLEPTATDNSKRSVQIKASEKPGDTFTVGNHSAIYTFEDESGNTALCTFVVLVEKKTECVRHASYIAFIALGFYLLLVCLAIALCAFLLYRRKRNSSQYIISPHYDTILESGQPHSNFIELNSYRPTGRTVVDDPWTCEGSIAMGGMDPDLCKAGYVNLEKSEKFYDS</sequence>
<name>A0A9Q1H6W1_HOLLE</name>
<dbReference type="Gene3D" id="2.60.40.10">
    <property type="entry name" value="Immunoglobulins"/>
    <property type="match status" value="1"/>
</dbReference>
<dbReference type="EMBL" id="JAIZAY010000010">
    <property type="protein sequence ID" value="KAJ8035384.1"/>
    <property type="molecule type" value="Genomic_DNA"/>
</dbReference>
<proteinExistence type="predicted"/>
<evidence type="ECO:0000313" key="5">
    <source>
        <dbReference type="Proteomes" id="UP001152320"/>
    </source>
</evidence>
<evidence type="ECO:0000256" key="2">
    <source>
        <dbReference type="SAM" id="Phobius"/>
    </source>
</evidence>
<accession>A0A9Q1H6W1</accession>
<dbReference type="InterPro" id="IPR013783">
    <property type="entry name" value="Ig-like_fold"/>
</dbReference>
<feature type="transmembrane region" description="Helical" evidence="2">
    <location>
        <begin position="259"/>
        <end position="284"/>
    </location>
</feature>
<dbReference type="InterPro" id="IPR003410">
    <property type="entry name" value="HYR_dom"/>
</dbReference>
<organism evidence="4 5">
    <name type="scientific">Holothuria leucospilota</name>
    <name type="common">Black long sea cucumber</name>
    <name type="synonym">Mertensiothuria leucospilota</name>
    <dbReference type="NCBI Taxonomy" id="206669"/>
    <lineage>
        <taxon>Eukaryota</taxon>
        <taxon>Metazoa</taxon>
        <taxon>Echinodermata</taxon>
        <taxon>Eleutherozoa</taxon>
        <taxon>Echinozoa</taxon>
        <taxon>Holothuroidea</taxon>
        <taxon>Aspidochirotacea</taxon>
        <taxon>Aspidochirotida</taxon>
        <taxon>Holothuriidae</taxon>
        <taxon>Holothuria</taxon>
    </lineage>
</organism>